<comment type="caution">
    <text evidence="1">The sequence shown here is derived from an EMBL/GenBank/DDBJ whole genome shotgun (WGS) entry which is preliminary data.</text>
</comment>
<dbReference type="AlphaFoldDB" id="A0A645FVD8"/>
<proteinExistence type="predicted"/>
<protein>
    <submittedName>
        <fullName evidence="1">Uncharacterized protein</fullName>
    </submittedName>
</protein>
<dbReference type="EMBL" id="VSSQ01064837">
    <property type="protein sequence ID" value="MPN17660.1"/>
    <property type="molecule type" value="Genomic_DNA"/>
</dbReference>
<name>A0A645FVD8_9ZZZZ</name>
<organism evidence="1">
    <name type="scientific">bioreactor metagenome</name>
    <dbReference type="NCBI Taxonomy" id="1076179"/>
    <lineage>
        <taxon>unclassified sequences</taxon>
        <taxon>metagenomes</taxon>
        <taxon>ecological metagenomes</taxon>
    </lineage>
</organism>
<gene>
    <name evidence="1" type="ORF">SDC9_165015</name>
</gene>
<reference evidence="1" key="1">
    <citation type="submission" date="2019-08" db="EMBL/GenBank/DDBJ databases">
        <authorList>
            <person name="Kucharzyk K."/>
            <person name="Murdoch R.W."/>
            <person name="Higgins S."/>
            <person name="Loffler F."/>
        </authorList>
    </citation>
    <scope>NUCLEOTIDE SEQUENCE</scope>
</reference>
<sequence length="195" mass="22294">MGRRQNAFVGIALDFDGADCIYISSVGQFQADCIADLRFAKRLEYRIGVPGDYGVANVTREHGTVILAGPIRQFRCIVTDENRRDNSCRIHAQRSVFIPVFWERKLGRFGCFLPNLVVVTQIRLRNGDFLREKHPRKVKSVSDIIRKSQAKQRDAGCEKQYRNADQHTDPPPFCPIFLTYFIVHDHATPFSFGTC</sequence>
<evidence type="ECO:0000313" key="1">
    <source>
        <dbReference type="EMBL" id="MPN17660.1"/>
    </source>
</evidence>
<accession>A0A645FVD8</accession>